<keyword evidence="1" id="KW-0560">Oxidoreductase</keyword>
<dbReference type="SUPFAM" id="SSF56645">
    <property type="entry name" value="Acyl-CoA dehydrogenase NM domain-like"/>
    <property type="match status" value="1"/>
</dbReference>
<dbReference type="Gene3D" id="1.20.140.10">
    <property type="entry name" value="Butyryl-CoA Dehydrogenase, subunit A, domain 3"/>
    <property type="match status" value="1"/>
</dbReference>
<dbReference type="Pfam" id="PF08028">
    <property type="entry name" value="Acyl-CoA_dh_2"/>
    <property type="match status" value="1"/>
</dbReference>
<dbReference type="InterPro" id="IPR013107">
    <property type="entry name" value="Acyl-CoA_DH_C"/>
</dbReference>
<dbReference type="InterPro" id="IPR036250">
    <property type="entry name" value="AcylCo_DH-like_C"/>
</dbReference>
<dbReference type="GO" id="GO:0016787">
    <property type="term" value="F:hydrolase activity"/>
    <property type="evidence" value="ECO:0007669"/>
    <property type="project" value="UniProtKB-KW"/>
</dbReference>
<dbReference type="Pfam" id="PF02771">
    <property type="entry name" value="Acyl-CoA_dh_N"/>
    <property type="match status" value="1"/>
</dbReference>
<reference evidence="4 5" key="1">
    <citation type="submission" date="2019-09" db="EMBL/GenBank/DDBJ databases">
        <title>Goodfellowia gen. nov., a new genus of the Pseudonocardineae related to Actinoalloteichus, containing Goodfellowia coeruleoviolacea gen. nov., comb. nov. gen. nov., comb. nov.</title>
        <authorList>
            <person name="Labeda D."/>
        </authorList>
    </citation>
    <scope>NUCLEOTIDE SEQUENCE [LARGE SCALE GENOMIC DNA]</scope>
    <source>
        <strain evidence="4 5">AN110305</strain>
    </source>
</reference>
<dbReference type="OrthoDB" id="3402961at2"/>
<evidence type="ECO:0000313" key="5">
    <source>
        <dbReference type="Proteomes" id="UP000323454"/>
    </source>
</evidence>
<keyword evidence="4" id="KW-0378">Hydrolase</keyword>
<dbReference type="Gene3D" id="1.10.540.10">
    <property type="entry name" value="Acyl-CoA dehydrogenase/oxidase, N-terminal domain"/>
    <property type="match status" value="1"/>
</dbReference>
<protein>
    <submittedName>
        <fullName evidence="4">Hydrolase</fullName>
    </submittedName>
</protein>
<dbReference type="EMBL" id="VUOB01000021">
    <property type="protein sequence ID" value="KAA2262582.1"/>
    <property type="molecule type" value="Genomic_DNA"/>
</dbReference>
<dbReference type="SUPFAM" id="SSF47203">
    <property type="entry name" value="Acyl-CoA dehydrogenase C-terminal domain-like"/>
    <property type="match status" value="1"/>
</dbReference>
<comment type="caution">
    <text evidence="4">The sequence shown here is derived from an EMBL/GenBank/DDBJ whole genome shotgun (WGS) entry which is preliminary data.</text>
</comment>
<dbReference type="Gene3D" id="2.40.110.10">
    <property type="entry name" value="Butyryl-CoA Dehydrogenase, subunit A, domain 2"/>
    <property type="match status" value="1"/>
</dbReference>
<proteinExistence type="predicted"/>
<dbReference type="RefSeq" id="WP_149849561.1">
    <property type="nucleotide sequence ID" value="NZ_VUOB01000021.1"/>
</dbReference>
<dbReference type="InterPro" id="IPR037069">
    <property type="entry name" value="AcylCoA_DH/ox_N_sf"/>
</dbReference>
<dbReference type="InterPro" id="IPR009100">
    <property type="entry name" value="AcylCoA_DH/oxidase_NM_dom_sf"/>
</dbReference>
<dbReference type="InterPro" id="IPR013786">
    <property type="entry name" value="AcylCoA_DH/ox_N"/>
</dbReference>
<sequence>MLDQMPPATTLAAAAKKVADLAAEHAAEADTRRRLTPEVASALVSAGFARHGVPAAFGGAGSSFPDLLHALITVGGGCASASWCGLSLAASGRIAAFLPRRGQQEIWRDSPDVPIAAALPPAGTATRVDGGWELTGRWAFVSAIDFAEWVLVCVPADGLPIFCAVPRRDLAVEDTWFTVGMRGTGSRTVVLDRAVVPDHLTCAQTAVVAGCNDHLADPAYRVSVLGSMPPLFAAPALGAALGALPVWADVVGRKSRDGRPEPRYQQVLAQTAAELDSARLLVERACETAGGLPSEADIARTARDASMAAELTRVAIERLFSTGGTAMQVEGHPVGRAWRDVHCAVAHTLLKVDVSSAHFAKLAWPAS</sequence>
<evidence type="ECO:0000256" key="1">
    <source>
        <dbReference type="ARBA" id="ARBA00023002"/>
    </source>
</evidence>
<dbReference type="AlphaFoldDB" id="A0A5B2XIL3"/>
<evidence type="ECO:0000259" key="3">
    <source>
        <dbReference type="Pfam" id="PF08028"/>
    </source>
</evidence>
<reference evidence="4 5" key="2">
    <citation type="submission" date="2019-09" db="EMBL/GenBank/DDBJ databases">
        <authorList>
            <person name="Jin C."/>
        </authorList>
    </citation>
    <scope>NUCLEOTIDE SEQUENCE [LARGE SCALE GENOMIC DNA]</scope>
    <source>
        <strain evidence="4 5">AN110305</strain>
    </source>
</reference>
<dbReference type="Proteomes" id="UP000323454">
    <property type="component" value="Unassembled WGS sequence"/>
</dbReference>
<organism evidence="4 5">
    <name type="scientific">Solihabitans fulvus</name>
    <dbReference type="NCBI Taxonomy" id="1892852"/>
    <lineage>
        <taxon>Bacteria</taxon>
        <taxon>Bacillati</taxon>
        <taxon>Actinomycetota</taxon>
        <taxon>Actinomycetes</taxon>
        <taxon>Pseudonocardiales</taxon>
        <taxon>Pseudonocardiaceae</taxon>
        <taxon>Solihabitans</taxon>
    </lineage>
</organism>
<feature type="domain" description="Acyl-CoA dehydrogenase/oxidase N-terminal" evidence="2">
    <location>
        <begin position="14"/>
        <end position="86"/>
    </location>
</feature>
<dbReference type="GO" id="GO:0016627">
    <property type="term" value="F:oxidoreductase activity, acting on the CH-CH group of donors"/>
    <property type="evidence" value="ECO:0007669"/>
    <property type="project" value="InterPro"/>
</dbReference>
<dbReference type="InterPro" id="IPR046373">
    <property type="entry name" value="Acyl-CoA_Oxase/DH_mid-dom_sf"/>
</dbReference>
<gene>
    <name evidence="4" type="ORF">F0L68_11795</name>
</gene>
<evidence type="ECO:0000313" key="4">
    <source>
        <dbReference type="EMBL" id="KAA2262582.1"/>
    </source>
</evidence>
<accession>A0A5B2XIL3</accession>
<evidence type="ECO:0000259" key="2">
    <source>
        <dbReference type="Pfam" id="PF02771"/>
    </source>
</evidence>
<feature type="domain" description="Acyl-CoA dehydrogenase C-terminal" evidence="3">
    <location>
        <begin position="232"/>
        <end position="350"/>
    </location>
</feature>
<keyword evidence="5" id="KW-1185">Reference proteome</keyword>
<dbReference type="GO" id="GO:0050660">
    <property type="term" value="F:flavin adenine dinucleotide binding"/>
    <property type="evidence" value="ECO:0007669"/>
    <property type="project" value="InterPro"/>
</dbReference>
<name>A0A5B2XIL3_9PSEU</name>
<dbReference type="PIRSF" id="PIRSF016578">
    <property type="entry name" value="HsaA"/>
    <property type="match status" value="1"/>
</dbReference>